<dbReference type="PANTHER" id="PTHR43777:SF1">
    <property type="entry name" value="MOLYBDENUM COFACTOR CYTIDYLYLTRANSFERASE"/>
    <property type="match status" value="1"/>
</dbReference>
<dbReference type="InterPro" id="IPR025877">
    <property type="entry name" value="MobA-like_NTP_Trfase"/>
</dbReference>
<dbReference type="EMBL" id="AFZG01000032">
    <property type="protein sequence ID" value="EHL19020.1"/>
    <property type="molecule type" value="Genomic_DNA"/>
</dbReference>
<dbReference type="STRING" id="796937.HMPREF9630_01650"/>
<dbReference type="Proteomes" id="UP000003379">
    <property type="component" value="Unassembled WGS sequence"/>
</dbReference>
<dbReference type="CDD" id="cd04182">
    <property type="entry name" value="GT_2_like_f"/>
    <property type="match status" value="1"/>
</dbReference>
<feature type="domain" description="MobA-like NTP transferase" evidence="1">
    <location>
        <begin position="6"/>
        <end position="163"/>
    </location>
</feature>
<dbReference type="GO" id="GO:0016779">
    <property type="term" value="F:nucleotidyltransferase activity"/>
    <property type="evidence" value="ECO:0007669"/>
    <property type="project" value="UniProtKB-ARBA"/>
</dbReference>
<protein>
    <recommendedName>
        <fullName evidence="1">MobA-like NTP transferase domain-containing protein</fullName>
    </recommendedName>
</protein>
<dbReference type="Pfam" id="PF12804">
    <property type="entry name" value="NTP_transf_3"/>
    <property type="match status" value="1"/>
</dbReference>
<accession>G9XDG3</accession>
<reference evidence="2 3" key="1">
    <citation type="submission" date="2011-08" db="EMBL/GenBank/DDBJ databases">
        <title>The Genome Sequence of Eubacteriaceae bacterium CM5.</title>
        <authorList>
            <consortium name="The Broad Institute Genome Sequencing Platform"/>
            <person name="Earl A."/>
            <person name="Ward D."/>
            <person name="Feldgarden M."/>
            <person name="Gevers D."/>
            <person name="Sizova M."/>
            <person name="Hazen A."/>
            <person name="Epstein S."/>
            <person name="Young S.K."/>
            <person name="Zeng Q."/>
            <person name="Gargeya S."/>
            <person name="Fitzgerald M."/>
            <person name="Haas B."/>
            <person name="Abouelleil A."/>
            <person name="Alvarado L."/>
            <person name="Arachchi H.M."/>
            <person name="Berlin A."/>
            <person name="Brown A."/>
            <person name="Chapman S.B."/>
            <person name="Chen Z."/>
            <person name="Dunbar C."/>
            <person name="Freedman E."/>
            <person name="Gearin G."/>
            <person name="Gellesch M."/>
            <person name="Goldberg J."/>
            <person name="Griggs A."/>
            <person name="Gujja S."/>
            <person name="Heiman D."/>
            <person name="Howarth C."/>
            <person name="Larson L."/>
            <person name="Lui A."/>
            <person name="MacDonald P.J.P."/>
            <person name="Montmayeur A."/>
            <person name="Murphy C."/>
            <person name="Neiman D."/>
            <person name="Pearson M."/>
            <person name="Priest M."/>
            <person name="Roberts A."/>
            <person name="Saif S."/>
            <person name="Shea T."/>
            <person name="Shenoy N."/>
            <person name="Sisk P."/>
            <person name="Stolte C."/>
            <person name="Sykes S."/>
            <person name="Wortman J."/>
            <person name="Nusbaum C."/>
            <person name="Birren B."/>
        </authorList>
    </citation>
    <scope>NUCLEOTIDE SEQUENCE [LARGE SCALE GENOMIC DNA]</scope>
    <source>
        <strain evidence="2 3">CM5</strain>
    </source>
</reference>
<name>G9XDG3_9FIRM</name>
<evidence type="ECO:0000313" key="3">
    <source>
        <dbReference type="Proteomes" id="UP000003379"/>
    </source>
</evidence>
<comment type="caution">
    <text evidence="2">The sequence shown here is derived from an EMBL/GenBank/DDBJ whole genome shotgun (WGS) entry which is preliminary data.</text>
</comment>
<organism evidence="2 3">
    <name type="scientific">Peptoanaerobacter stomatis</name>
    <dbReference type="NCBI Taxonomy" id="796937"/>
    <lineage>
        <taxon>Bacteria</taxon>
        <taxon>Bacillati</taxon>
        <taxon>Bacillota</taxon>
        <taxon>Clostridia</taxon>
        <taxon>Peptostreptococcales</taxon>
        <taxon>Filifactoraceae</taxon>
        <taxon>Peptoanaerobacter</taxon>
    </lineage>
</organism>
<dbReference type="RefSeq" id="WP_009529710.1">
    <property type="nucleotide sequence ID" value="NZ_JH414616.1"/>
</dbReference>
<dbReference type="PANTHER" id="PTHR43777">
    <property type="entry name" value="MOLYBDENUM COFACTOR CYTIDYLYLTRANSFERASE"/>
    <property type="match status" value="1"/>
</dbReference>
<evidence type="ECO:0000259" key="1">
    <source>
        <dbReference type="Pfam" id="PF12804"/>
    </source>
</evidence>
<dbReference type="AlphaFoldDB" id="G9XDG3"/>
<dbReference type="PATRIC" id="fig|796940.3.peg.1317"/>
<dbReference type="Gene3D" id="3.90.550.10">
    <property type="entry name" value="Spore Coat Polysaccharide Biosynthesis Protein SpsA, Chain A"/>
    <property type="match status" value="1"/>
</dbReference>
<dbReference type="HOGENOM" id="CLU_061980_1_0_9"/>
<sequence>MFNITCIIMASGLSKRMGKNKLLLQFKEKEIFKYVLDAVSLSDISQRIVVSSYDEILNYAEGLKNFKIVKNNENSLGQSKSISLGVNNSNICDGFMFLPCDMPFMTYSLINDICSFFYQDTKCITVPRIDKKNSMPTIFPYSLKADLLNISGDVGGREIIRSNPKIIRYIDIENPLLLQDIDTKEDYIRFKNI</sequence>
<dbReference type="InterPro" id="IPR029044">
    <property type="entry name" value="Nucleotide-diphossugar_trans"/>
</dbReference>
<dbReference type="SUPFAM" id="SSF53448">
    <property type="entry name" value="Nucleotide-diphospho-sugar transferases"/>
    <property type="match status" value="1"/>
</dbReference>
<gene>
    <name evidence="2" type="ORF">HMPREF9628_01836</name>
</gene>
<proteinExistence type="predicted"/>
<evidence type="ECO:0000313" key="2">
    <source>
        <dbReference type="EMBL" id="EHL19020.1"/>
    </source>
</evidence>